<dbReference type="InterPro" id="IPR036259">
    <property type="entry name" value="MFS_trans_sf"/>
</dbReference>
<feature type="transmembrane region" description="Helical" evidence="6">
    <location>
        <begin position="348"/>
        <end position="366"/>
    </location>
</feature>
<protein>
    <submittedName>
        <fullName evidence="7">MFS transporter</fullName>
    </submittedName>
</protein>
<dbReference type="PANTHER" id="PTHR23513:SF6">
    <property type="entry name" value="MAJOR FACILITATOR SUPERFAMILY ASSOCIATED DOMAIN-CONTAINING PROTEIN"/>
    <property type="match status" value="1"/>
</dbReference>
<dbReference type="GO" id="GO:0022857">
    <property type="term" value="F:transmembrane transporter activity"/>
    <property type="evidence" value="ECO:0007669"/>
    <property type="project" value="InterPro"/>
</dbReference>
<keyword evidence="5 6" id="KW-0472">Membrane</keyword>
<keyword evidence="8" id="KW-1185">Reference proteome</keyword>
<evidence type="ECO:0000256" key="6">
    <source>
        <dbReference type="SAM" id="Phobius"/>
    </source>
</evidence>
<dbReference type="EMBL" id="CP060634">
    <property type="protein sequence ID" value="QNM06963.1"/>
    <property type="molecule type" value="Genomic_DNA"/>
</dbReference>
<evidence type="ECO:0000256" key="4">
    <source>
        <dbReference type="ARBA" id="ARBA00022989"/>
    </source>
</evidence>
<gene>
    <name evidence="7" type="ORF">H9Q78_04010</name>
</gene>
<reference evidence="7 8" key="1">
    <citation type="submission" date="2020-08" db="EMBL/GenBank/DDBJ databases">
        <authorList>
            <person name="Liu C."/>
            <person name="Sun Q."/>
        </authorList>
    </citation>
    <scope>NUCLEOTIDE SEQUENCE [LARGE SCALE GENOMIC DNA]</scope>
    <source>
        <strain evidence="7 8">NSJ-38</strain>
    </source>
</reference>
<evidence type="ECO:0000313" key="8">
    <source>
        <dbReference type="Proteomes" id="UP000515823"/>
    </source>
</evidence>
<evidence type="ECO:0000256" key="3">
    <source>
        <dbReference type="ARBA" id="ARBA00022692"/>
    </source>
</evidence>
<keyword evidence="2" id="KW-1003">Cell membrane</keyword>
<organism evidence="7 8">
    <name type="scientific">Qiania dongpingensis</name>
    <dbReference type="NCBI Taxonomy" id="2763669"/>
    <lineage>
        <taxon>Bacteria</taxon>
        <taxon>Bacillati</taxon>
        <taxon>Bacillota</taxon>
        <taxon>Clostridia</taxon>
        <taxon>Lachnospirales</taxon>
        <taxon>Lachnospiraceae</taxon>
        <taxon>Qiania</taxon>
    </lineage>
</organism>
<feature type="transmembrane region" description="Helical" evidence="6">
    <location>
        <begin position="378"/>
        <end position="400"/>
    </location>
</feature>
<dbReference type="GO" id="GO:0005886">
    <property type="term" value="C:plasma membrane"/>
    <property type="evidence" value="ECO:0007669"/>
    <property type="project" value="UniProtKB-SubCell"/>
</dbReference>
<feature type="transmembrane region" description="Helical" evidence="6">
    <location>
        <begin position="253"/>
        <end position="274"/>
    </location>
</feature>
<dbReference type="InterPro" id="IPR011701">
    <property type="entry name" value="MFS"/>
</dbReference>
<dbReference type="Pfam" id="PF07690">
    <property type="entry name" value="MFS_1"/>
    <property type="match status" value="1"/>
</dbReference>
<keyword evidence="3 6" id="KW-0812">Transmembrane</keyword>
<feature type="transmembrane region" description="Helical" evidence="6">
    <location>
        <begin position="311"/>
        <end position="336"/>
    </location>
</feature>
<dbReference type="PANTHER" id="PTHR23513">
    <property type="entry name" value="INTEGRAL MEMBRANE EFFLUX PROTEIN-RELATED"/>
    <property type="match status" value="1"/>
</dbReference>
<evidence type="ECO:0000256" key="2">
    <source>
        <dbReference type="ARBA" id="ARBA00022475"/>
    </source>
</evidence>
<evidence type="ECO:0000256" key="1">
    <source>
        <dbReference type="ARBA" id="ARBA00004651"/>
    </source>
</evidence>
<keyword evidence="4 6" id="KW-1133">Transmembrane helix</keyword>
<feature type="transmembrane region" description="Helical" evidence="6">
    <location>
        <begin position="286"/>
        <end position="305"/>
    </location>
</feature>
<feature type="transmembrane region" description="Helical" evidence="6">
    <location>
        <begin position="12"/>
        <end position="37"/>
    </location>
</feature>
<sequence length="403" mass="43246">MLQNRGWKKTFFIIAFGQAVSLIGSSAVQFALIWWLAERTSSPVMMGLAGIVAFLPMTFLSPFAGVAADRYNRKAISIISDMSMGILALLYAAVLYFMDIPIWTVLAVLCARGVGNTFQQPAIQSIIPQLVPSEQLIKANGWTQLMTSGSFILGPVIGAALYAAAPMYVILLTDVIGAAFASGALALVKVPRLQHKETEKAGFLTQFKEGIGVYRGDRKLFMLVTAQALCMFFFAPLSTFYPLMTSSFFKLSAFHGSVVEMGFAAGMMVTALLFGSVLKVKHKIGVSYAGLFGIGITSAVCGLVPPVFTGWIIFTVTCSFMGAFGNVHTIPMTAYMQETIAPEKMGRAFSLLGLIGSLAMPAGLLVGSPIAEKIGVHAWFFISGVGILLITGVIVGINWIRRL</sequence>
<feature type="transmembrane region" description="Helical" evidence="6">
    <location>
        <begin position="43"/>
        <end position="68"/>
    </location>
</feature>
<dbReference type="Gene3D" id="1.20.1250.20">
    <property type="entry name" value="MFS general substrate transporter like domains"/>
    <property type="match status" value="1"/>
</dbReference>
<comment type="subcellular location">
    <subcellularLocation>
        <location evidence="1">Cell membrane</location>
        <topology evidence="1">Multi-pass membrane protein</topology>
    </subcellularLocation>
</comment>
<dbReference type="Proteomes" id="UP000515823">
    <property type="component" value="Chromosome"/>
</dbReference>
<feature type="transmembrane region" description="Helical" evidence="6">
    <location>
        <begin position="139"/>
        <end position="162"/>
    </location>
</feature>
<dbReference type="SUPFAM" id="SSF103473">
    <property type="entry name" value="MFS general substrate transporter"/>
    <property type="match status" value="1"/>
</dbReference>
<dbReference type="AlphaFoldDB" id="A0A7G9G831"/>
<proteinExistence type="predicted"/>
<evidence type="ECO:0000256" key="5">
    <source>
        <dbReference type="ARBA" id="ARBA00023136"/>
    </source>
</evidence>
<dbReference type="CDD" id="cd06173">
    <property type="entry name" value="MFS_MefA_like"/>
    <property type="match status" value="1"/>
</dbReference>
<accession>A0A7G9G831</accession>
<feature type="transmembrane region" description="Helical" evidence="6">
    <location>
        <begin position="220"/>
        <end position="241"/>
    </location>
</feature>
<evidence type="ECO:0000313" key="7">
    <source>
        <dbReference type="EMBL" id="QNM06963.1"/>
    </source>
</evidence>
<dbReference type="KEGG" id="qdo:H9Q78_04010"/>
<name>A0A7G9G831_9FIRM</name>